<evidence type="ECO:0000256" key="1">
    <source>
        <dbReference type="SAM" id="MobiDB-lite"/>
    </source>
</evidence>
<comment type="caution">
    <text evidence="4">The sequence shown here is derived from an EMBL/GenBank/DDBJ whole genome shotgun (WGS) entry which is preliminary data.</text>
</comment>
<dbReference type="AlphaFoldDB" id="A0A2M7FYH4"/>
<dbReference type="Proteomes" id="UP000231019">
    <property type="component" value="Unassembled WGS sequence"/>
</dbReference>
<feature type="chain" id="PRO_5014747094" description="Lipoprotein LPP20-like domain-containing protein" evidence="2">
    <location>
        <begin position="34"/>
        <end position="305"/>
    </location>
</feature>
<proteinExistence type="predicted"/>
<evidence type="ECO:0000313" key="4">
    <source>
        <dbReference type="EMBL" id="PIW14206.1"/>
    </source>
</evidence>
<gene>
    <name evidence="4" type="ORF">COW36_22785</name>
</gene>
<sequence>MKNSKFLVRLMLATALATGSLSYSLSLTQPVQAQAIQTMGAGTIDWTNGSMKVTGSGAPPAKGSAAQKRLMARRAAVADGYRQLAELINGVRVDSETIVKDFVTESDTIRTQVSALIKGAKIGDTRYLSDGSVEVDMMLGMYGRNSLSSVVQPTVLKDHQVNHPTPAKTPEPTVVRTPEPPIEPSTPDYSGTGYTGVIIDCKGLGVAPGMSPMIMDANGKEVYIGDRPIDPDMVVNIGIVGYMRSMSEAKSSSRVGKNPLVIRANQAGGKTRVDAVLSSQNAQLLLQADSRKSFLSESKVIFVID</sequence>
<evidence type="ECO:0000256" key="2">
    <source>
        <dbReference type="SAM" id="SignalP"/>
    </source>
</evidence>
<keyword evidence="2" id="KW-0732">Signal</keyword>
<dbReference type="InterPro" id="IPR024952">
    <property type="entry name" value="LPP20-like_dom"/>
</dbReference>
<name>A0A2M7FYH4_9BACT</name>
<dbReference type="Pfam" id="PF02169">
    <property type="entry name" value="LPP20"/>
    <property type="match status" value="1"/>
</dbReference>
<feature type="region of interest" description="Disordered" evidence="1">
    <location>
        <begin position="161"/>
        <end position="189"/>
    </location>
</feature>
<organism evidence="4 5">
    <name type="scientific">bacterium (Candidatus Blackallbacteria) CG17_big_fil_post_rev_8_21_14_2_50_48_46</name>
    <dbReference type="NCBI Taxonomy" id="2014261"/>
    <lineage>
        <taxon>Bacteria</taxon>
        <taxon>Candidatus Blackallbacteria</taxon>
    </lineage>
</organism>
<accession>A0A2M7FYH4</accession>
<feature type="signal peptide" evidence="2">
    <location>
        <begin position="1"/>
        <end position="33"/>
    </location>
</feature>
<protein>
    <recommendedName>
        <fullName evidence="3">Lipoprotein LPP20-like domain-containing protein</fullName>
    </recommendedName>
</protein>
<evidence type="ECO:0000259" key="3">
    <source>
        <dbReference type="Pfam" id="PF02169"/>
    </source>
</evidence>
<evidence type="ECO:0000313" key="5">
    <source>
        <dbReference type="Proteomes" id="UP000231019"/>
    </source>
</evidence>
<reference evidence="4 5" key="1">
    <citation type="submission" date="2017-09" db="EMBL/GenBank/DDBJ databases">
        <title>Depth-based differentiation of microbial function through sediment-hosted aquifers and enrichment of novel symbionts in the deep terrestrial subsurface.</title>
        <authorList>
            <person name="Probst A.J."/>
            <person name="Ladd B."/>
            <person name="Jarett J.K."/>
            <person name="Geller-Mcgrath D.E."/>
            <person name="Sieber C.M."/>
            <person name="Emerson J.B."/>
            <person name="Anantharaman K."/>
            <person name="Thomas B.C."/>
            <person name="Malmstrom R."/>
            <person name="Stieglmeier M."/>
            <person name="Klingl A."/>
            <person name="Woyke T."/>
            <person name="Ryan C.M."/>
            <person name="Banfield J.F."/>
        </authorList>
    </citation>
    <scope>NUCLEOTIDE SEQUENCE [LARGE SCALE GENOMIC DNA]</scope>
    <source>
        <strain evidence="4">CG17_big_fil_post_rev_8_21_14_2_50_48_46</strain>
    </source>
</reference>
<dbReference type="EMBL" id="PFFQ01000063">
    <property type="protein sequence ID" value="PIW14206.1"/>
    <property type="molecule type" value="Genomic_DNA"/>
</dbReference>
<feature type="domain" description="Lipoprotein LPP20-like" evidence="3">
    <location>
        <begin position="64"/>
        <end position="135"/>
    </location>
</feature>